<organism evidence="1 2">
    <name type="scientific">Paramecium sonneborni</name>
    <dbReference type="NCBI Taxonomy" id="65129"/>
    <lineage>
        <taxon>Eukaryota</taxon>
        <taxon>Sar</taxon>
        <taxon>Alveolata</taxon>
        <taxon>Ciliophora</taxon>
        <taxon>Intramacronucleata</taxon>
        <taxon>Oligohymenophorea</taxon>
        <taxon>Peniculida</taxon>
        <taxon>Parameciidae</taxon>
        <taxon>Paramecium</taxon>
    </lineage>
</organism>
<dbReference type="EMBL" id="CAJJDN010000061">
    <property type="protein sequence ID" value="CAD8093592.1"/>
    <property type="molecule type" value="Genomic_DNA"/>
</dbReference>
<dbReference type="Proteomes" id="UP000692954">
    <property type="component" value="Unassembled WGS sequence"/>
</dbReference>
<sequence length="82" mass="9644">MLELLNKLVWDLVLIIELKLLQQLTDLIFQILLCYDLEGQIEKLNSHYLMKKLERNILIHKDFVEGIAVVQAKKKGSLNYYA</sequence>
<name>A0A8S1NN08_9CILI</name>
<protein>
    <submittedName>
        <fullName evidence="1">Uncharacterized protein</fullName>
    </submittedName>
</protein>
<comment type="caution">
    <text evidence="1">The sequence shown here is derived from an EMBL/GenBank/DDBJ whole genome shotgun (WGS) entry which is preliminary data.</text>
</comment>
<proteinExistence type="predicted"/>
<reference evidence="1" key="1">
    <citation type="submission" date="2021-01" db="EMBL/GenBank/DDBJ databases">
        <authorList>
            <consortium name="Genoscope - CEA"/>
            <person name="William W."/>
        </authorList>
    </citation>
    <scope>NUCLEOTIDE SEQUENCE</scope>
</reference>
<keyword evidence="2" id="KW-1185">Reference proteome</keyword>
<accession>A0A8S1NN08</accession>
<evidence type="ECO:0000313" key="2">
    <source>
        <dbReference type="Proteomes" id="UP000692954"/>
    </source>
</evidence>
<gene>
    <name evidence="1" type="ORF">PSON_ATCC_30995.1.T0610047</name>
</gene>
<dbReference type="AlphaFoldDB" id="A0A8S1NN08"/>
<evidence type="ECO:0000313" key="1">
    <source>
        <dbReference type="EMBL" id="CAD8093592.1"/>
    </source>
</evidence>